<accession>A0A378PRQ3</accession>
<proteinExistence type="predicted"/>
<name>A0A378PRQ3_MORBO</name>
<reference evidence="2 3" key="1">
    <citation type="submission" date="2018-06" db="EMBL/GenBank/DDBJ databases">
        <authorList>
            <consortium name="Pathogen Informatics"/>
            <person name="Doyle S."/>
        </authorList>
    </citation>
    <scope>NUCLEOTIDE SEQUENCE [LARGE SCALE GENOMIC DNA]</scope>
    <source>
        <strain evidence="2 3">NCTC9426</strain>
    </source>
</reference>
<sequence>MHTKDYLILFSVVLIWSVNFLAIKIGLNDVPPLILGMVRFLLILKNPSNPII</sequence>
<keyword evidence="1" id="KW-1133">Transmembrane helix</keyword>
<dbReference type="AlphaFoldDB" id="A0A378PRQ3"/>
<organism evidence="2 3">
    <name type="scientific">Moraxella bovis</name>
    <dbReference type="NCBI Taxonomy" id="476"/>
    <lineage>
        <taxon>Bacteria</taxon>
        <taxon>Pseudomonadati</taxon>
        <taxon>Pseudomonadota</taxon>
        <taxon>Gammaproteobacteria</taxon>
        <taxon>Moraxellales</taxon>
        <taxon>Moraxellaceae</taxon>
        <taxon>Moraxella</taxon>
    </lineage>
</organism>
<keyword evidence="1" id="KW-0472">Membrane</keyword>
<keyword evidence="1" id="KW-0812">Transmembrane</keyword>
<dbReference type="EMBL" id="UGPZ01000002">
    <property type="protein sequence ID" value="STY91164.1"/>
    <property type="molecule type" value="Genomic_DNA"/>
</dbReference>
<dbReference type="RefSeq" id="WP_181879527.1">
    <property type="nucleotide sequence ID" value="NZ_UGPZ01000002.1"/>
</dbReference>
<evidence type="ECO:0000313" key="2">
    <source>
        <dbReference type="EMBL" id="STY91164.1"/>
    </source>
</evidence>
<evidence type="ECO:0000256" key="1">
    <source>
        <dbReference type="SAM" id="Phobius"/>
    </source>
</evidence>
<gene>
    <name evidence="2" type="ORF">NCTC9426_01200</name>
</gene>
<evidence type="ECO:0000313" key="3">
    <source>
        <dbReference type="Proteomes" id="UP000254133"/>
    </source>
</evidence>
<protein>
    <submittedName>
        <fullName evidence="2">O-acetylserine/cysteine export protein</fullName>
    </submittedName>
</protein>
<feature type="transmembrane region" description="Helical" evidence="1">
    <location>
        <begin position="6"/>
        <end position="27"/>
    </location>
</feature>
<dbReference type="Proteomes" id="UP000254133">
    <property type="component" value="Unassembled WGS sequence"/>
</dbReference>